<proteinExistence type="predicted"/>
<accession>A0A223D0W7</accession>
<name>A0A223D0W7_9BACL</name>
<keyword evidence="2" id="KW-1185">Reference proteome</keyword>
<dbReference type="OrthoDB" id="2382290at2"/>
<dbReference type="Proteomes" id="UP000214688">
    <property type="component" value="Chromosome"/>
</dbReference>
<sequence>MSLVLLEDLRKPLPKRRYAFVQSFRIFRPVVKATRFAYRGSRFLLRQAIAVIRSNKGQTSHEEVQVVKQQH</sequence>
<dbReference type="EMBL" id="CP022657">
    <property type="protein sequence ID" value="ASS75288.1"/>
    <property type="molecule type" value="Genomic_DNA"/>
</dbReference>
<dbReference type="RefSeq" id="WP_094236536.1">
    <property type="nucleotide sequence ID" value="NZ_CP022657.1"/>
</dbReference>
<organism evidence="1 2">
    <name type="scientific">Tumebacillus algifaecis</name>
    <dbReference type="NCBI Taxonomy" id="1214604"/>
    <lineage>
        <taxon>Bacteria</taxon>
        <taxon>Bacillati</taxon>
        <taxon>Bacillota</taxon>
        <taxon>Bacilli</taxon>
        <taxon>Bacillales</taxon>
        <taxon>Alicyclobacillaceae</taxon>
        <taxon>Tumebacillus</taxon>
    </lineage>
</organism>
<evidence type="ECO:0000313" key="1">
    <source>
        <dbReference type="EMBL" id="ASS75288.1"/>
    </source>
</evidence>
<protein>
    <submittedName>
        <fullName evidence="1">Uncharacterized protein</fullName>
    </submittedName>
</protein>
<dbReference type="AlphaFoldDB" id="A0A223D0W7"/>
<evidence type="ECO:0000313" key="2">
    <source>
        <dbReference type="Proteomes" id="UP000214688"/>
    </source>
</evidence>
<gene>
    <name evidence="1" type="ORF">CIG75_10010</name>
</gene>
<dbReference type="KEGG" id="tab:CIG75_10010"/>
<reference evidence="1 2" key="1">
    <citation type="journal article" date="2015" name="Int. J. Syst. Evol. Microbiol.">
        <title>Tumebacillus algifaecis sp. nov., isolated from decomposing algal scum.</title>
        <authorList>
            <person name="Wu Y.F."/>
            <person name="Zhang B."/>
            <person name="Xing P."/>
            <person name="Wu Q.L."/>
            <person name="Liu S.J."/>
        </authorList>
    </citation>
    <scope>NUCLEOTIDE SEQUENCE [LARGE SCALE GENOMIC DNA]</scope>
    <source>
        <strain evidence="1 2">THMBR28</strain>
    </source>
</reference>